<protein>
    <submittedName>
        <fullName evidence="1">Uncharacterized protein</fullName>
    </submittedName>
</protein>
<accession>A0A9Q5VCA7</accession>
<dbReference type="GeneID" id="66741408"/>
<reference evidence="1 2" key="1">
    <citation type="submission" date="2019-04" db="EMBL/GenBank/DDBJ databases">
        <title>Complete genome sequencing of Piscirickettsia salmonis strain Psal-009.</title>
        <authorList>
            <person name="Schober I."/>
            <person name="Bunk B."/>
            <person name="Sproer C."/>
            <person name="Carril G.P."/>
            <person name="Riedel T."/>
            <person name="Flores-Herrera P.A."/>
            <person name="Nourdin-Galindo G."/>
            <person name="Marshall S.H."/>
            <person name="Overmann J."/>
        </authorList>
    </citation>
    <scope>NUCLEOTIDE SEQUENCE [LARGE SCALE GENOMIC DNA]</scope>
    <source>
        <strain evidence="1 2">Psal-009</strain>
    </source>
</reference>
<dbReference type="AlphaFoldDB" id="A0A9Q5VCA7"/>
<dbReference type="EMBL" id="CP038908">
    <property type="protein sequence ID" value="QGO06076.1"/>
    <property type="molecule type" value="Genomic_DNA"/>
</dbReference>
<organism evidence="1 2">
    <name type="scientific">Piscirickettsia salmonis</name>
    <dbReference type="NCBI Taxonomy" id="1238"/>
    <lineage>
        <taxon>Bacteria</taxon>
        <taxon>Pseudomonadati</taxon>
        <taxon>Pseudomonadota</taxon>
        <taxon>Gammaproteobacteria</taxon>
        <taxon>Thiotrichales</taxon>
        <taxon>Piscirickettsiaceae</taxon>
        <taxon>Piscirickettsia</taxon>
    </lineage>
</organism>
<evidence type="ECO:0000313" key="1">
    <source>
        <dbReference type="EMBL" id="QGO06076.1"/>
    </source>
</evidence>
<name>A0A9Q5VCA7_PISSA</name>
<evidence type="ECO:0000313" key="2">
    <source>
        <dbReference type="Proteomes" id="UP000422232"/>
    </source>
</evidence>
<keyword evidence="2" id="KW-1185">Reference proteome</keyword>
<proteinExistence type="predicted"/>
<dbReference type="Proteomes" id="UP000422232">
    <property type="component" value="Chromosome"/>
</dbReference>
<dbReference type="RefSeq" id="WP_016210145.1">
    <property type="nucleotide sequence ID" value="NZ_CP012413.1"/>
</dbReference>
<gene>
    <name evidence="1" type="ORF">Psal009_01978</name>
</gene>
<sequence length="126" mass="14916">MTVNKLYKQLITDLKHYSSNSQKKPIQLRVNLGINKRNKLAGRHLTAKYLARKFEDHRTYLDPKVLNQQVNPFCKNHTKILMGLIIDIKKQKNNLGKYKHKTMRSILTLNIDRINAMIIYKENKKQ</sequence>